<dbReference type="InterPro" id="IPR037523">
    <property type="entry name" value="VOC_core"/>
</dbReference>
<dbReference type="RefSeq" id="WP_311560537.1">
    <property type="nucleotide sequence ID" value="NZ_JAVREJ010000063.1"/>
</dbReference>
<dbReference type="CDD" id="cd06587">
    <property type="entry name" value="VOC"/>
    <property type="match status" value="1"/>
</dbReference>
<keyword evidence="3" id="KW-1185">Reference proteome</keyword>
<dbReference type="InterPro" id="IPR004360">
    <property type="entry name" value="Glyas_Fos-R_dOase_dom"/>
</dbReference>
<evidence type="ECO:0000259" key="1">
    <source>
        <dbReference type="PROSITE" id="PS51819"/>
    </source>
</evidence>
<organism evidence="2 3">
    <name type="scientific">Pseudonocardia charpentierae</name>
    <dbReference type="NCBI Taxonomy" id="3075545"/>
    <lineage>
        <taxon>Bacteria</taxon>
        <taxon>Bacillati</taxon>
        <taxon>Actinomycetota</taxon>
        <taxon>Actinomycetes</taxon>
        <taxon>Pseudonocardiales</taxon>
        <taxon>Pseudonocardiaceae</taxon>
        <taxon>Pseudonocardia</taxon>
    </lineage>
</organism>
<reference evidence="3" key="1">
    <citation type="submission" date="2023-07" db="EMBL/GenBank/DDBJ databases">
        <title>30 novel species of actinomycetes from the DSMZ collection.</title>
        <authorList>
            <person name="Nouioui I."/>
        </authorList>
    </citation>
    <scope>NUCLEOTIDE SEQUENCE [LARGE SCALE GENOMIC DNA]</scope>
    <source>
        <strain evidence="3">DSM 45834</strain>
    </source>
</reference>
<dbReference type="InterPro" id="IPR029068">
    <property type="entry name" value="Glyas_Bleomycin-R_OHBP_Dase"/>
</dbReference>
<dbReference type="PROSITE" id="PS51819">
    <property type="entry name" value="VOC"/>
    <property type="match status" value="1"/>
</dbReference>
<dbReference type="EMBL" id="JAVREJ010000063">
    <property type="protein sequence ID" value="MDT0354029.1"/>
    <property type="molecule type" value="Genomic_DNA"/>
</dbReference>
<sequence length="175" mass="19134">MESASGDGARVTPCGVSHVAVVTGDLEGYRAFYGEIIGLRATMIMGAGQGHGRHAVFAAGEVMLHVFEVAGYAPADRGFTSTMFERGRLDHLGFTVRDETALAALRDRLLAVDATSGVIRRLGPMLSVRFHDPDGFEGEVNCLDPSYDPASVRDEDEIVDPCWFEHTRHVLRRDR</sequence>
<dbReference type="SUPFAM" id="SSF54593">
    <property type="entry name" value="Glyoxalase/Bleomycin resistance protein/Dihydroxybiphenyl dioxygenase"/>
    <property type="match status" value="1"/>
</dbReference>
<evidence type="ECO:0000313" key="3">
    <source>
        <dbReference type="Proteomes" id="UP001183202"/>
    </source>
</evidence>
<gene>
    <name evidence="2" type="ORF">RM445_31590</name>
</gene>
<dbReference type="Pfam" id="PF00903">
    <property type="entry name" value="Glyoxalase"/>
    <property type="match status" value="1"/>
</dbReference>
<dbReference type="Proteomes" id="UP001183202">
    <property type="component" value="Unassembled WGS sequence"/>
</dbReference>
<comment type="caution">
    <text evidence="2">The sequence shown here is derived from an EMBL/GenBank/DDBJ whole genome shotgun (WGS) entry which is preliminary data.</text>
</comment>
<proteinExistence type="predicted"/>
<accession>A0ABU2NLB5</accession>
<feature type="domain" description="VOC" evidence="1">
    <location>
        <begin position="15"/>
        <end position="143"/>
    </location>
</feature>
<dbReference type="Gene3D" id="3.10.180.10">
    <property type="entry name" value="2,3-Dihydroxybiphenyl 1,2-Dioxygenase, domain 1"/>
    <property type="match status" value="1"/>
</dbReference>
<name>A0ABU2NLB5_9PSEU</name>
<protein>
    <submittedName>
        <fullName evidence="2">VOC family protein</fullName>
    </submittedName>
</protein>
<evidence type="ECO:0000313" key="2">
    <source>
        <dbReference type="EMBL" id="MDT0354029.1"/>
    </source>
</evidence>